<dbReference type="AlphaFoldDB" id="A0A0E2Z518"/>
<dbReference type="EC" id="2.1.1.185" evidence="6"/>
<dbReference type="InterPro" id="IPR001537">
    <property type="entry name" value="SpoU_MeTrfase"/>
</dbReference>
<dbReference type="Gene3D" id="3.40.1280.10">
    <property type="match status" value="1"/>
</dbReference>
<evidence type="ECO:0000256" key="3">
    <source>
        <dbReference type="ARBA" id="ARBA00022603"/>
    </source>
</evidence>
<dbReference type="PANTHER" id="PTHR46429">
    <property type="entry name" value="23S RRNA (GUANOSINE-2'-O-)-METHYLTRANSFERASE RLMB"/>
    <property type="match status" value="1"/>
</dbReference>
<evidence type="ECO:0000259" key="8">
    <source>
        <dbReference type="SMART" id="SM00967"/>
    </source>
</evidence>
<feature type="binding site" evidence="6">
    <location>
        <position position="252"/>
    </location>
    <ligand>
        <name>S-adenosyl-L-methionine</name>
        <dbReference type="ChEBI" id="CHEBI:59789"/>
    </ligand>
</feature>
<dbReference type="HAMAP" id="MF_01887">
    <property type="entry name" value="23SrRNA_methyltr_B"/>
    <property type="match status" value="1"/>
</dbReference>
<evidence type="ECO:0000256" key="2">
    <source>
        <dbReference type="ARBA" id="ARBA00022552"/>
    </source>
</evidence>
<dbReference type="GO" id="GO:0005829">
    <property type="term" value="C:cytosol"/>
    <property type="evidence" value="ECO:0007669"/>
    <property type="project" value="TreeGrafter"/>
</dbReference>
<dbReference type="Pfam" id="PF08032">
    <property type="entry name" value="SpoU_sub_bind"/>
    <property type="match status" value="1"/>
</dbReference>
<dbReference type="EMBL" id="JPGN01000008">
    <property type="protein sequence ID" value="KFI20823.1"/>
    <property type="molecule type" value="Genomic_DNA"/>
</dbReference>
<evidence type="ECO:0000256" key="1">
    <source>
        <dbReference type="ARBA" id="ARBA00022490"/>
    </source>
</evidence>
<dbReference type="PANTHER" id="PTHR46429:SF1">
    <property type="entry name" value="23S RRNA (GUANOSINE-2'-O-)-METHYLTRANSFERASE RLMB"/>
    <property type="match status" value="1"/>
</dbReference>
<dbReference type="NCBIfam" id="TIGR00186">
    <property type="entry name" value="rRNA_methyl_3"/>
    <property type="match status" value="1"/>
</dbReference>
<dbReference type="Gene3D" id="3.30.1330.30">
    <property type="match status" value="1"/>
</dbReference>
<dbReference type="GO" id="GO:0003723">
    <property type="term" value="F:RNA binding"/>
    <property type="evidence" value="ECO:0007669"/>
    <property type="project" value="InterPro"/>
</dbReference>
<feature type="binding site" evidence="6">
    <location>
        <position position="243"/>
    </location>
    <ligand>
        <name>S-adenosyl-L-methionine</name>
        <dbReference type="ChEBI" id="CHEBI:59789"/>
    </ligand>
</feature>
<dbReference type="SUPFAM" id="SSF75217">
    <property type="entry name" value="alpha/beta knot"/>
    <property type="match status" value="1"/>
</dbReference>
<dbReference type="InterPro" id="IPR029064">
    <property type="entry name" value="Ribosomal_eL30-like_sf"/>
</dbReference>
<feature type="domain" description="RNA 2-O ribose methyltransferase substrate binding" evidence="8">
    <location>
        <begin position="29"/>
        <end position="105"/>
    </location>
</feature>
<organism evidence="9 10">
    <name type="scientific">Nitrosococcus oceani C-27</name>
    <dbReference type="NCBI Taxonomy" id="314279"/>
    <lineage>
        <taxon>Bacteria</taxon>
        <taxon>Pseudomonadati</taxon>
        <taxon>Pseudomonadota</taxon>
        <taxon>Gammaproteobacteria</taxon>
        <taxon>Chromatiales</taxon>
        <taxon>Chromatiaceae</taxon>
        <taxon>Nitrosococcus</taxon>
    </lineage>
</organism>
<comment type="similarity">
    <text evidence="6">Belongs to the class IV-like SAM-binding methyltransferase superfamily. RNA methyltransferase TrmH family. RlmB subfamily.</text>
</comment>
<dbReference type="InterPro" id="IPR029028">
    <property type="entry name" value="Alpha/beta_knot_MTases"/>
</dbReference>
<keyword evidence="2 6" id="KW-0698">rRNA processing</keyword>
<comment type="catalytic activity">
    <reaction evidence="6">
        <text>guanosine(2251) in 23S rRNA + S-adenosyl-L-methionine = 2'-O-methylguanosine(2251) in 23S rRNA + S-adenosyl-L-homocysteine + H(+)</text>
        <dbReference type="Rhea" id="RHEA:24140"/>
        <dbReference type="Rhea" id="RHEA-COMP:10239"/>
        <dbReference type="Rhea" id="RHEA-COMP:10241"/>
        <dbReference type="ChEBI" id="CHEBI:15378"/>
        <dbReference type="ChEBI" id="CHEBI:57856"/>
        <dbReference type="ChEBI" id="CHEBI:59789"/>
        <dbReference type="ChEBI" id="CHEBI:74269"/>
        <dbReference type="ChEBI" id="CHEBI:74445"/>
        <dbReference type="EC" id="2.1.1.185"/>
    </reaction>
</comment>
<dbReference type="GO" id="GO:0070039">
    <property type="term" value="F:rRNA (guanosine-2'-O-)-methyltransferase activity"/>
    <property type="evidence" value="ECO:0007669"/>
    <property type="project" value="UniProtKB-UniRule"/>
</dbReference>
<keyword evidence="3 6" id="KW-0489">Methyltransferase</keyword>
<feature type="region of interest" description="Disordered" evidence="7">
    <location>
        <begin position="1"/>
        <end position="22"/>
    </location>
</feature>
<comment type="caution">
    <text evidence="9">The sequence shown here is derived from an EMBL/GenBank/DDBJ whole genome shotgun (WGS) entry which is preliminary data.</text>
</comment>
<sequence>MSRKRRFERLHPSPGLEKAEGDGLSSCELRYGLHAVRAALEQPALQVMALWLDQARIDRSLQKLAKLAFQRGLKAQLVKREELDDLVPGARHQGVVARCSVQPALTEEGLLTFLENLEAPPLLLLLDGVQDPHNLGACLRTAEAAGVHGVVTPKDRAAGLTAVARKVASGAAERIPLVRVTNLARVMRALRERGLWLVGTVVGGSHNSLYETDLQGPLGLVLGAEDRGLRRLTQEHCDCLVQIPMQGAVGSLNVSVAAGVCLFEAQRQRGLLPS</sequence>
<keyword evidence="4 6" id="KW-0808">Transferase</keyword>
<dbReference type="InterPro" id="IPR004441">
    <property type="entry name" value="rRNA_MeTrfase_TrmH"/>
</dbReference>
<evidence type="ECO:0000256" key="6">
    <source>
        <dbReference type="HAMAP-Rule" id="MF_01887"/>
    </source>
</evidence>
<evidence type="ECO:0000313" key="9">
    <source>
        <dbReference type="EMBL" id="KFI20823.1"/>
    </source>
</evidence>
<protein>
    <recommendedName>
        <fullName evidence="6">23S rRNA (guanosine-2'-O-)-methyltransferase RlmB</fullName>
        <ecNumber evidence="6">2.1.1.185</ecNumber>
    </recommendedName>
    <alternativeName>
        <fullName evidence="6">23S rRNA (guanosine2251 2'-O)-methyltransferase</fullName>
    </alternativeName>
    <alternativeName>
        <fullName evidence="6">23S rRNA Gm2251 2'-O-methyltransferase</fullName>
    </alternativeName>
</protein>
<gene>
    <name evidence="6" type="primary">rlmB</name>
    <name evidence="9" type="ORF">IB75_01120</name>
</gene>
<dbReference type="HOGENOM" id="CLU_021322_0_1_6"/>
<evidence type="ECO:0000256" key="5">
    <source>
        <dbReference type="ARBA" id="ARBA00022691"/>
    </source>
</evidence>
<dbReference type="InterPro" id="IPR024915">
    <property type="entry name" value="23S_rRNA_MeTrfase_RlmB"/>
</dbReference>
<comment type="function">
    <text evidence="6">Specifically methylates the ribose of guanosine 2251 in 23S rRNA.</text>
</comment>
<dbReference type="OrthoDB" id="9785673at2"/>
<dbReference type="Pfam" id="PF00588">
    <property type="entry name" value="SpoU_methylase"/>
    <property type="match status" value="1"/>
</dbReference>
<accession>A0A0E2Z518</accession>
<dbReference type="SMART" id="SM00967">
    <property type="entry name" value="SpoU_sub_bind"/>
    <property type="match status" value="1"/>
</dbReference>
<dbReference type="InterPro" id="IPR029026">
    <property type="entry name" value="tRNA_m1G_MTases_N"/>
</dbReference>
<reference evidence="9 10" key="1">
    <citation type="submission" date="2014-07" db="EMBL/GenBank/DDBJ databases">
        <title>Comparative analysis of Nitrosococcus oceani genome inventories of strains from Pacific and Atlantic gyres.</title>
        <authorList>
            <person name="Lim C.K."/>
            <person name="Wang L."/>
            <person name="Sayavedra-Soto L.A."/>
            <person name="Klotz M.G."/>
        </authorList>
    </citation>
    <scope>NUCLEOTIDE SEQUENCE [LARGE SCALE GENOMIC DNA]</scope>
    <source>
        <strain evidence="9 10">C-27</strain>
    </source>
</reference>
<evidence type="ECO:0000256" key="7">
    <source>
        <dbReference type="SAM" id="MobiDB-lite"/>
    </source>
</evidence>
<dbReference type="CDD" id="cd18103">
    <property type="entry name" value="SpoU-like_RlmB"/>
    <property type="match status" value="1"/>
</dbReference>
<keyword evidence="5 6" id="KW-0949">S-adenosyl-L-methionine</keyword>
<dbReference type="Proteomes" id="UP000028839">
    <property type="component" value="Unassembled WGS sequence"/>
</dbReference>
<dbReference type="FunFam" id="3.40.1280.10:FF:000008">
    <property type="entry name" value="Group 3 RNA methyltransferase TrmH"/>
    <property type="match status" value="1"/>
</dbReference>
<keyword evidence="1 6" id="KW-0963">Cytoplasm</keyword>
<name>A0A0E2Z518_9GAMM</name>
<comment type="subcellular location">
    <subcellularLocation>
        <location evidence="6">Cytoplasm</location>
    </subcellularLocation>
</comment>
<proteinExistence type="inferred from homology"/>
<dbReference type="InterPro" id="IPR013123">
    <property type="entry name" value="SpoU_subst-bd"/>
</dbReference>
<feature type="binding site" evidence="6">
    <location>
        <position position="223"/>
    </location>
    <ligand>
        <name>S-adenosyl-L-methionine</name>
        <dbReference type="ChEBI" id="CHEBI:59789"/>
    </ligand>
</feature>
<dbReference type="SUPFAM" id="SSF55315">
    <property type="entry name" value="L30e-like"/>
    <property type="match status" value="1"/>
</dbReference>
<evidence type="ECO:0000313" key="10">
    <source>
        <dbReference type="Proteomes" id="UP000028839"/>
    </source>
</evidence>
<evidence type="ECO:0000256" key="4">
    <source>
        <dbReference type="ARBA" id="ARBA00022679"/>
    </source>
</evidence>